<evidence type="ECO:0000313" key="2">
    <source>
        <dbReference type="EMBL" id="MFC6999542.1"/>
    </source>
</evidence>
<dbReference type="EMBL" id="JBHSYQ010000016">
    <property type="protein sequence ID" value="MFC6999542.1"/>
    <property type="molecule type" value="Genomic_DNA"/>
</dbReference>
<dbReference type="RefSeq" id="WP_066621248.1">
    <property type="nucleotide sequence ID" value="NZ_JBHSYQ010000016.1"/>
</dbReference>
<gene>
    <name evidence="2" type="ORF">ACFQHR_18040</name>
</gene>
<organism evidence="2 3">
    <name type="scientific">Rufibacter roseus</name>
    <dbReference type="NCBI Taxonomy" id="1567108"/>
    <lineage>
        <taxon>Bacteria</taxon>
        <taxon>Pseudomonadati</taxon>
        <taxon>Bacteroidota</taxon>
        <taxon>Cytophagia</taxon>
        <taxon>Cytophagales</taxon>
        <taxon>Hymenobacteraceae</taxon>
        <taxon>Rufibacter</taxon>
    </lineage>
</organism>
<comment type="caution">
    <text evidence="2">The sequence shown here is derived from an EMBL/GenBank/DDBJ whole genome shotgun (WGS) entry which is preliminary data.</text>
</comment>
<feature type="compositionally biased region" description="Low complexity" evidence="1">
    <location>
        <begin position="39"/>
        <end position="49"/>
    </location>
</feature>
<proteinExistence type="predicted"/>
<sequence>MENANKPVHSLEDLASLLMEKLKSEQTDLTLDFQDMQVQGPGPQGAPGQWRINGKVSLKAKSNQKG</sequence>
<feature type="region of interest" description="Disordered" evidence="1">
    <location>
        <begin position="39"/>
        <end position="66"/>
    </location>
</feature>
<name>A0ABW2DNY5_9BACT</name>
<keyword evidence="3" id="KW-1185">Reference proteome</keyword>
<protein>
    <submittedName>
        <fullName evidence="2">Uncharacterized protein</fullName>
    </submittedName>
</protein>
<evidence type="ECO:0000256" key="1">
    <source>
        <dbReference type="SAM" id="MobiDB-lite"/>
    </source>
</evidence>
<reference evidence="3" key="1">
    <citation type="journal article" date="2019" name="Int. J. Syst. Evol. Microbiol.">
        <title>The Global Catalogue of Microorganisms (GCM) 10K type strain sequencing project: providing services to taxonomists for standard genome sequencing and annotation.</title>
        <authorList>
            <consortium name="The Broad Institute Genomics Platform"/>
            <consortium name="The Broad Institute Genome Sequencing Center for Infectious Disease"/>
            <person name="Wu L."/>
            <person name="Ma J."/>
        </authorList>
    </citation>
    <scope>NUCLEOTIDE SEQUENCE [LARGE SCALE GENOMIC DNA]</scope>
    <source>
        <strain evidence="3">CGMCC 4.7393</strain>
    </source>
</reference>
<accession>A0ABW2DNY5</accession>
<dbReference type="Proteomes" id="UP001596405">
    <property type="component" value="Unassembled WGS sequence"/>
</dbReference>
<evidence type="ECO:0000313" key="3">
    <source>
        <dbReference type="Proteomes" id="UP001596405"/>
    </source>
</evidence>